<evidence type="ECO:0000313" key="3">
    <source>
        <dbReference type="Proteomes" id="UP001597083"/>
    </source>
</evidence>
<dbReference type="InterPro" id="IPR005149">
    <property type="entry name" value="Tscrpt_reg_PadR_N"/>
</dbReference>
<comment type="caution">
    <text evidence="2">The sequence shown here is derived from an EMBL/GenBank/DDBJ whole genome shotgun (WGS) entry which is preliminary data.</text>
</comment>
<organism evidence="2 3">
    <name type="scientific">Actinomadura adrarensis</name>
    <dbReference type="NCBI Taxonomy" id="1819600"/>
    <lineage>
        <taxon>Bacteria</taxon>
        <taxon>Bacillati</taxon>
        <taxon>Actinomycetota</taxon>
        <taxon>Actinomycetes</taxon>
        <taxon>Streptosporangiales</taxon>
        <taxon>Thermomonosporaceae</taxon>
        <taxon>Actinomadura</taxon>
    </lineage>
</organism>
<keyword evidence="3" id="KW-1185">Reference proteome</keyword>
<dbReference type="InterPro" id="IPR036388">
    <property type="entry name" value="WH-like_DNA-bd_sf"/>
</dbReference>
<name>A0ABW3CFN8_9ACTN</name>
<dbReference type="EMBL" id="JBHTIR010002088">
    <property type="protein sequence ID" value="MFD0853345.1"/>
    <property type="molecule type" value="Genomic_DNA"/>
</dbReference>
<dbReference type="PANTHER" id="PTHR33169">
    <property type="entry name" value="PADR-FAMILY TRANSCRIPTIONAL REGULATOR"/>
    <property type="match status" value="1"/>
</dbReference>
<gene>
    <name evidence="2" type="ORF">ACFQ07_13980</name>
</gene>
<dbReference type="SUPFAM" id="SSF46785">
    <property type="entry name" value="Winged helix' DNA-binding domain"/>
    <property type="match status" value="1"/>
</dbReference>
<feature type="domain" description="Transcription regulator PadR N-terminal" evidence="1">
    <location>
        <begin position="15"/>
        <end position="89"/>
    </location>
</feature>
<accession>A0ABW3CFN8</accession>
<evidence type="ECO:0000313" key="2">
    <source>
        <dbReference type="EMBL" id="MFD0853345.1"/>
    </source>
</evidence>
<dbReference type="PANTHER" id="PTHR33169:SF14">
    <property type="entry name" value="TRANSCRIPTIONAL REGULATOR RV3488"/>
    <property type="match status" value="1"/>
</dbReference>
<dbReference type="Gene3D" id="1.10.10.10">
    <property type="entry name" value="Winged helix-like DNA-binding domain superfamily/Winged helix DNA-binding domain"/>
    <property type="match status" value="1"/>
</dbReference>
<protein>
    <submittedName>
        <fullName evidence="2">PadR family transcriptional regulator</fullName>
    </submittedName>
</protein>
<evidence type="ECO:0000259" key="1">
    <source>
        <dbReference type="Pfam" id="PF03551"/>
    </source>
</evidence>
<sequence length="200" mass="22493">MARRRKVSNLLGLAVLSALTTRPMHPYEVASVLRARGKGDDMAIKWGSLYRVVQNLEKYGFVEALQSERQGARPERTVYRITDAGRAELVDWVRELVGETRREEDRFKAGLSLLALLSPDEVVDLLQGRIGALEKSVAAAEAELAGHAGELPRLFLIETEYELAVRTAELHWVRDLAREISEGSFPDLPAWRDFHRTGDV</sequence>
<feature type="non-terminal residue" evidence="2">
    <location>
        <position position="200"/>
    </location>
</feature>
<dbReference type="Proteomes" id="UP001597083">
    <property type="component" value="Unassembled WGS sequence"/>
</dbReference>
<dbReference type="InterPro" id="IPR036390">
    <property type="entry name" value="WH_DNA-bd_sf"/>
</dbReference>
<dbReference type="Pfam" id="PF03551">
    <property type="entry name" value="PadR"/>
    <property type="match status" value="1"/>
</dbReference>
<reference evidence="3" key="1">
    <citation type="journal article" date="2019" name="Int. J. Syst. Evol. Microbiol.">
        <title>The Global Catalogue of Microorganisms (GCM) 10K type strain sequencing project: providing services to taxonomists for standard genome sequencing and annotation.</title>
        <authorList>
            <consortium name="The Broad Institute Genomics Platform"/>
            <consortium name="The Broad Institute Genome Sequencing Center for Infectious Disease"/>
            <person name="Wu L."/>
            <person name="Ma J."/>
        </authorList>
    </citation>
    <scope>NUCLEOTIDE SEQUENCE [LARGE SCALE GENOMIC DNA]</scope>
    <source>
        <strain evidence="3">JCM 31696</strain>
    </source>
</reference>
<dbReference type="InterPro" id="IPR052509">
    <property type="entry name" value="Metal_resp_DNA-bind_regulator"/>
</dbReference>
<proteinExistence type="predicted"/>